<dbReference type="InterPro" id="IPR036047">
    <property type="entry name" value="F-box-like_dom_sf"/>
</dbReference>
<feature type="domain" description="F-box" evidence="6">
    <location>
        <begin position="67"/>
        <end position="113"/>
    </location>
</feature>
<feature type="repeat" description="WD" evidence="4">
    <location>
        <begin position="307"/>
        <end position="346"/>
    </location>
</feature>
<dbReference type="PROSITE" id="PS50082">
    <property type="entry name" value="WD_REPEATS_2"/>
    <property type="match status" value="5"/>
</dbReference>
<evidence type="ECO:0000256" key="1">
    <source>
        <dbReference type="ARBA" id="ARBA00022574"/>
    </source>
</evidence>
<evidence type="ECO:0000256" key="2">
    <source>
        <dbReference type="ARBA" id="ARBA00022737"/>
    </source>
</evidence>
<dbReference type="CDD" id="cd00200">
    <property type="entry name" value="WD40"/>
    <property type="match status" value="1"/>
</dbReference>
<dbReference type="OrthoDB" id="5580488at2759"/>
<feature type="repeat" description="WD" evidence="4">
    <location>
        <begin position="224"/>
        <end position="265"/>
    </location>
</feature>
<accession>A0A507FBR2</accession>
<evidence type="ECO:0000259" key="6">
    <source>
        <dbReference type="PROSITE" id="PS50181"/>
    </source>
</evidence>
<dbReference type="SMART" id="SM00256">
    <property type="entry name" value="FBOX"/>
    <property type="match status" value="1"/>
</dbReference>
<dbReference type="SMART" id="SM00320">
    <property type="entry name" value="WD40"/>
    <property type="match status" value="7"/>
</dbReference>
<feature type="repeat" description="WD" evidence="4">
    <location>
        <begin position="346"/>
        <end position="386"/>
    </location>
</feature>
<dbReference type="SUPFAM" id="SSF50978">
    <property type="entry name" value="WD40 repeat-like"/>
    <property type="match status" value="1"/>
</dbReference>
<evidence type="ECO:0000256" key="5">
    <source>
        <dbReference type="SAM" id="MobiDB-lite"/>
    </source>
</evidence>
<organism evidence="7 8">
    <name type="scientific">Chytriomyces confervae</name>
    <dbReference type="NCBI Taxonomy" id="246404"/>
    <lineage>
        <taxon>Eukaryota</taxon>
        <taxon>Fungi</taxon>
        <taxon>Fungi incertae sedis</taxon>
        <taxon>Chytridiomycota</taxon>
        <taxon>Chytridiomycota incertae sedis</taxon>
        <taxon>Chytridiomycetes</taxon>
        <taxon>Chytridiales</taxon>
        <taxon>Chytriomycetaceae</taxon>
        <taxon>Chytriomyces</taxon>
    </lineage>
</organism>
<dbReference type="AlphaFoldDB" id="A0A507FBR2"/>
<dbReference type="InterPro" id="IPR020472">
    <property type="entry name" value="WD40_PAC1"/>
</dbReference>
<name>A0A507FBR2_9FUNG</name>
<evidence type="ECO:0000256" key="3">
    <source>
        <dbReference type="ARBA" id="ARBA00022786"/>
    </source>
</evidence>
<dbReference type="Gene3D" id="2.130.10.10">
    <property type="entry name" value="YVTN repeat-like/Quinoprotein amine dehydrogenase"/>
    <property type="match status" value="3"/>
</dbReference>
<dbReference type="PROSITE" id="PS50181">
    <property type="entry name" value="FBOX"/>
    <property type="match status" value="1"/>
</dbReference>
<dbReference type="STRING" id="246404.A0A507FBR2"/>
<gene>
    <name evidence="7" type="ORF">CcCBS67573_g05004</name>
</gene>
<dbReference type="SUPFAM" id="SSF81383">
    <property type="entry name" value="F-box domain"/>
    <property type="match status" value="1"/>
</dbReference>
<protein>
    <recommendedName>
        <fullName evidence="6">F-box domain-containing protein</fullName>
    </recommendedName>
</protein>
<dbReference type="PRINTS" id="PR00320">
    <property type="entry name" value="GPROTEINBRPT"/>
</dbReference>
<feature type="compositionally biased region" description="Low complexity" evidence="5">
    <location>
        <begin position="143"/>
        <end position="152"/>
    </location>
</feature>
<dbReference type="InterPro" id="IPR036322">
    <property type="entry name" value="WD40_repeat_dom_sf"/>
</dbReference>
<dbReference type="Proteomes" id="UP000320333">
    <property type="component" value="Unassembled WGS sequence"/>
</dbReference>
<dbReference type="InterPro" id="IPR015943">
    <property type="entry name" value="WD40/YVTN_repeat-like_dom_sf"/>
</dbReference>
<feature type="compositionally biased region" description="Polar residues" evidence="5">
    <location>
        <begin position="153"/>
        <end position="165"/>
    </location>
</feature>
<dbReference type="PROSITE" id="PS50294">
    <property type="entry name" value="WD_REPEATS_REGION"/>
    <property type="match status" value="4"/>
</dbReference>
<evidence type="ECO:0000313" key="7">
    <source>
        <dbReference type="EMBL" id="TPX73723.1"/>
    </source>
</evidence>
<evidence type="ECO:0000313" key="8">
    <source>
        <dbReference type="Proteomes" id="UP000320333"/>
    </source>
</evidence>
<dbReference type="InterPro" id="IPR001680">
    <property type="entry name" value="WD40_rpt"/>
</dbReference>
<dbReference type="InterPro" id="IPR019775">
    <property type="entry name" value="WD40_repeat_CS"/>
</dbReference>
<keyword evidence="3" id="KW-0833">Ubl conjugation pathway</keyword>
<dbReference type="CDD" id="cd22147">
    <property type="entry name" value="F-box_SpPof1-like"/>
    <property type="match status" value="1"/>
</dbReference>
<proteinExistence type="predicted"/>
<keyword evidence="8" id="KW-1185">Reference proteome</keyword>
<dbReference type="InterPro" id="IPR001810">
    <property type="entry name" value="F-box_dom"/>
</dbReference>
<dbReference type="PROSITE" id="PS00678">
    <property type="entry name" value="WD_REPEATS_1"/>
    <property type="match status" value="3"/>
</dbReference>
<keyword evidence="1 4" id="KW-0853">WD repeat</keyword>
<comment type="caution">
    <text evidence="7">The sequence shown here is derived from an EMBL/GenBank/DDBJ whole genome shotgun (WGS) entry which is preliminary data.</text>
</comment>
<dbReference type="Gene3D" id="1.20.1280.50">
    <property type="match status" value="1"/>
</dbReference>
<keyword evidence="2" id="KW-0677">Repeat</keyword>
<feature type="repeat" description="WD" evidence="4">
    <location>
        <begin position="266"/>
        <end position="298"/>
    </location>
</feature>
<sequence>MSVHIASCKACQQDSSATDAAAVSSLMHVFTDASVQTQGAMVSALLDRMHPAQLRCLGAKLALAARVDYIKRLSPEISLRILNYLDARSLCRAAQVSFTWRLLADDDLIWHRMCEQHIDKKCKTCGWGLPIIRSGGGARRGTSNPPNSNPPNAQSETLNSSNDGNPETLKRKRMESDASASDASSSTTSTQVAPLKKRSWKSIYAERLVVEQNWRKPKYEGTSVHAHRDGVACMQFNDCKARFVTGGHDHVVRYWDADSNTCLKELTGHTQCVTGVQFDEHKIVSCSLDRTIRIWSISRNFECLRTLEGHRDGVVCLHYVDELLASGSADASIRVWNILSGQFYTLRGHTDWVNKVVIYQKTQLFSCSDDRTVRLWNLETRQVLRQFTGHQDQVQSLSISLPHMRAARASIESKGGAPKLVTASADKTVKVWDISTGACLNTLFGYESSVMCVASDTLRIVSGTADNRILVFDLESGRLMHSMGVDRMEGGNGAIQCCVLSDTRIMTGGDDGVVRSYNFYPPNLLV</sequence>
<dbReference type="Pfam" id="PF12937">
    <property type="entry name" value="F-box-like"/>
    <property type="match status" value="1"/>
</dbReference>
<dbReference type="PANTHER" id="PTHR19872:SF9">
    <property type="entry name" value="UBIQUITIN-BINDING SDF UBIQUITIN LIGASE COMPLEX SUBUNIT"/>
    <property type="match status" value="1"/>
</dbReference>
<reference evidence="7 8" key="1">
    <citation type="journal article" date="2019" name="Sci. Rep.">
        <title>Comparative genomics of chytrid fungi reveal insights into the obligate biotrophic and pathogenic lifestyle of Synchytrium endobioticum.</title>
        <authorList>
            <person name="van de Vossenberg B.T.L.H."/>
            <person name="Warris S."/>
            <person name="Nguyen H.D.T."/>
            <person name="van Gent-Pelzer M.P.E."/>
            <person name="Joly D.L."/>
            <person name="van de Geest H.C."/>
            <person name="Bonants P.J.M."/>
            <person name="Smith D.S."/>
            <person name="Levesque C.A."/>
            <person name="van der Lee T.A.J."/>
        </authorList>
    </citation>
    <scope>NUCLEOTIDE SEQUENCE [LARGE SCALE GENOMIC DNA]</scope>
    <source>
        <strain evidence="7 8">CBS 675.73</strain>
    </source>
</reference>
<evidence type="ECO:0000256" key="4">
    <source>
        <dbReference type="PROSITE-ProRule" id="PRU00221"/>
    </source>
</evidence>
<feature type="compositionally biased region" description="Low complexity" evidence="5">
    <location>
        <begin position="177"/>
        <end position="190"/>
    </location>
</feature>
<dbReference type="Pfam" id="PF00400">
    <property type="entry name" value="WD40"/>
    <property type="match status" value="6"/>
</dbReference>
<dbReference type="InterPro" id="IPR051075">
    <property type="entry name" value="SCF_subunit_WD-repeat"/>
</dbReference>
<feature type="region of interest" description="Disordered" evidence="5">
    <location>
        <begin position="136"/>
        <end position="192"/>
    </location>
</feature>
<feature type="repeat" description="WD" evidence="4">
    <location>
        <begin position="420"/>
        <end position="442"/>
    </location>
</feature>
<dbReference type="EMBL" id="QEAP01000168">
    <property type="protein sequence ID" value="TPX73723.1"/>
    <property type="molecule type" value="Genomic_DNA"/>
</dbReference>
<dbReference type="PANTHER" id="PTHR19872">
    <property type="entry name" value="UBIQUITIN LIGASE SPECIFICITY FACTOR/HREP PROTEIN"/>
    <property type="match status" value="1"/>
</dbReference>